<keyword evidence="7" id="KW-1185">Reference proteome</keyword>
<dbReference type="STRING" id="282301.A0A267E2R7"/>
<evidence type="ECO:0000256" key="3">
    <source>
        <dbReference type="PROSITE-ProRule" id="PRU00059"/>
    </source>
</evidence>
<dbReference type="Pfam" id="PF00431">
    <property type="entry name" value="CUB"/>
    <property type="match status" value="3"/>
</dbReference>
<keyword evidence="1" id="KW-0677">Repeat</keyword>
<evidence type="ECO:0000259" key="5">
    <source>
        <dbReference type="PROSITE" id="PS01180"/>
    </source>
</evidence>
<name>A0A267E2R7_9PLAT</name>
<keyword evidence="4" id="KW-0472">Membrane</keyword>
<protein>
    <recommendedName>
        <fullName evidence="5">CUB domain-containing protein</fullName>
    </recommendedName>
</protein>
<dbReference type="EMBL" id="NIVC01002793">
    <property type="protein sequence ID" value="PAA55177.1"/>
    <property type="molecule type" value="Genomic_DNA"/>
</dbReference>
<proteinExistence type="predicted"/>
<dbReference type="InterPro" id="IPR000859">
    <property type="entry name" value="CUB_dom"/>
</dbReference>
<evidence type="ECO:0000256" key="4">
    <source>
        <dbReference type="SAM" id="Phobius"/>
    </source>
</evidence>
<keyword evidence="4" id="KW-1133">Transmembrane helix</keyword>
<keyword evidence="2" id="KW-1015">Disulfide bond</keyword>
<comment type="caution">
    <text evidence="3">Lacks conserved residue(s) required for the propagation of feature annotation.</text>
</comment>
<dbReference type="Gene3D" id="2.60.120.290">
    <property type="entry name" value="Spermadhesin, CUB domain"/>
    <property type="match status" value="5"/>
</dbReference>
<feature type="domain" description="CUB" evidence="5">
    <location>
        <begin position="388"/>
        <end position="509"/>
    </location>
</feature>
<dbReference type="Proteomes" id="UP000215902">
    <property type="component" value="Unassembled WGS sequence"/>
</dbReference>
<keyword evidence="4" id="KW-0812">Transmembrane</keyword>
<feature type="transmembrane region" description="Helical" evidence="4">
    <location>
        <begin position="715"/>
        <end position="737"/>
    </location>
</feature>
<dbReference type="PROSITE" id="PS01180">
    <property type="entry name" value="CUB"/>
    <property type="match status" value="4"/>
</dbReference>
<dbReference type="CDD" id="cd00041">
    <property type="entry name" value="CUB"/>
    <property type="match status" value="2"/>
</dbReference>
<evidence type="ECO:0000313" key="7">
    <source>
        <dbReference type="Proteomes" id="UP000215902"/>
    </source>
</evidence>
<accession>A0A267E2R7</accession>
<sequence length="785" mass="86829">MFFSTDVSVANTGFRIRYEVIESPASKSCGCVIFNDSTNRTGSITSHASFGKTPYSSNMSCEWILPAVKGHFIEVTLRNMSLGGGDCFSFSDYQRVCDWYWLCNPYAYWASNASTLLHIKFQSDMQFESNGFLIEFQYTSESERLTTPNGTIASHSGHRMAAGYWMNMQRSWQIVAPLGRQISAWFTNSFVSLGSINDTVVLYDGWRNQLALLRGGFSPEAINSANRIFRTSSNRMRISFTSGNLQHPLHALGFELEYTWSESFCHGFKLVTESNGELVSHSGAGRSRCLSNMRCRWQILAPQGTRIQARFSFLSVESDSDSLVIHDNYPSQLIFRSSRGNNAPDWTVESSSNFMFVSYLTGSSFGASHTSSLGFRLKYQYQDAGDHCSGVRIIRNESKGEICSHTNAGREIYAIQANCEWQVVAPKGHRVVVRFTYMGVSEKDLLAYVRVSDGSYASKVLAFIGGAAPNSTKNITSTDLVSSGNLLQLEFRARAHSNTLGFRLRFDTTRCFCQRYQVLHCNSGEIFSHSEVGVRPYLDNMLCEWLLVAKTRGYKLCAQISYASLQSANDTVTLLHGNNGTLITAVKGGTASAGHHRPTIFCATSGTMAVIFSTDGSGRALGFRLRYEAFAQWDSPSLDRFTTREYSADPITTSSLAVRSTIASETESTRVNEFPNGSASTSWSTTIANTTPKNISVSPLAKQSVDANESSALKISLSTLSAIFLVVSAAIVAVVIYKRKFGLNIRRNPFISRFTSGSRRLDEEGIVKYSGTNSVELPNEAEHDS</sequence>
<comment type="caution">
    <text evidence="6">The sequence shown here is derived from an EMBL/GenBank/DDBJ whole genome shotgun (WGS) entry which is preliminary data.</text>
</comment>
<dbReference type="SUPFAM" id="SSF49854">
    <property type="entry name" value="Spermadhesin, CUB domain"/>
    <property type="match status" value="5"/>
</dbReference>
<organism evidence="6 7">
    <name type="scientific">Macrostomum lignano</name>
    <dbReference type="NCBI Taxonomy" id="282301"/>
    <lineage>
        <taxon>Eukaryota</taxon>
        <taxon>Metazoa</taxon>
        <taxon>Spiralia</taxon>
        <taxon>Lophotrochozoa</taxon>
        <taxon>Platyhelminthes</taxon>
        <taxon>Rhabditophora</taxon>
        <taxon>Macrostomorpha</taxon>
        <taxon>Macrostomida</taxon>
        <taxon>Macrostomidae</taxon>
        <taxon>Macrostomum</taxon>
    </lineage>
</organism>
<feature type="domain" description="CUB" evidence="5">
    <location>
        <begin position="129"/>
        <end position="261"/>
    </location>
</feature>
<feature type="domain" description="CUB" evidence="5">
    <location>
        <begin position="29"/>
        <end position="102"/>
    </location>
</feature>
<dbReference type="OrthoDB" id="10009301at2759"/>
<dbReference type="SMART" id="SM00042">
    <property type="entry name" value="CUB"/>
    <property type="match status" value="5"/>
</dbReference>
<dbReference type="PANTHER" id="PTHR24251">
    <property type="entry name" value="OVOCHYMASE-RELATED"/>
    <property type="match status" value="1"/>
</dbReference>
<dbReference type="AlphaFoldDB" id="A0A267E2R7"/>
<evidence type="ECO:0000256" key="1">
    <source>
        <dbReference type="ARBA" id="ARBA00022737"/>
    </source>
</evidence>
<dbReference type="InterPro" id="IPR035914">
    <property type="entry name" value="Sperma_CUB_dom_sf"/>
</dbReference>
<reference evidence="6 7" key="1">
    <citation type="submission" date="2017-06" db="EMBL/GenBank/DDBJ databases">
        <title>A platform for efficient transgenesis in Macrostomum lignano, a flatworm model organism for stem cell research.</title>
        <authorList>
            <person name="Berezikov E."/>
        </authorList>
    </citation>
    <scope>NUCLEOTIDE SEQUENCE [LARGE SCALE GENOMIC DNA]</scope>
    <source>
        <strain evidence="6">DV1</strain>
        <tissue evidence="6">Whole organism</tissue>
    </source>
</reference>
<evidence type="ECO:0000313" key="6">
    <source>
        <dbReference type="EMBL" id="PAA55177.1"/>
    </source>
</evidence>
<evidence type="ECO:0000256" key="2">
    <source>
        <dbReference type="ARBA" id="ARBA00023157"/>
    </source>
</evidence>
<gene>
    <name evidence="6" type="ORF">BOX15_Mlig010673g1</name>
</gene>
<feature type="domain" description="CUB" evidence="5">
    <location>
        <begin position="265"/>
        <end position="382"/>
    </location>
</feature>